<dbReference type="PRINTS" id="PR00111">
    <property type="entry name" value="ABHYDROLASE"/>
</dbReference>
<gene>
    <name evidence="4" type="ORF">VITFI_CDS1372</name>
</gene>
<sequence length="300" mass="32705">MSTAPASPAGAPVAPFPSPRRVPTGGFLTLTHDQGRCTEVAPVPVLMLHGSGPGVSAWANWRLVMPHLAQQRRVLAPDMVGFGDTERPAGIRYSMATWVQQTLDLLDALNLPQVDLVGNSFGGALALATAIRAPQRVRRLVLMGSVGVPFTITPGLDAVWGYEPSIEAMRGLLDLFAYDRGLVNDELAELRWRASIQPGYQEAFAAMFPAPRQRWVDAMCSAESDIRALPHETLVIHGREDRIIPLQNSLTLADWIAKSQLHVFGQCGHWTQIEHSARFTRLLADFFAEADVADVARSAA</sequence>
<organism evidence="4 5">
    <name type="scientific">Vitreoscilla filiformis</name>
    <dbReference type="NCBI Taxonomy" id="63"/>
    <lineage>
        <taxon>Bacteria</taxon>
        <taxon>Pseudomonadati</taxon>
        <taxon>Pseudomonadota</taxon>
        <taxon>Betaproteobacteria</taxon>
        <taxon>Neisseriales</taxon>
        <taxon>Neisseriaceae</taxon>
        <taxon>Vitreoscilla</taxon>
    </lineage>
</organism>
<evidence type="ECO:0000313" key="5">
    <source>
        <dbReference type="Proteomes" id="UP000199729"/>
    </source>
</evidence>
<dbReference type="EMBL" id="CP022423">
    <property type="protein sequence ID" value="ASM77150.1"/>
    <property type="molecule type" value="Genomic_DNA"/>
</dbReference>
<dbReference type="SUPFAM" id="SSF53474">
    <property type="entry name" value="alpha/beta-Hydrolases"/>
    <property type="match status" value="1"/>
</dbReference>
<feature type="domain" description="AB hydrolase-1" evidence="3">
    <location>
        <begin position="44"/>
        <end position="275"/>
    </location>
</feature>
<dbReference type="AlphaFoldDB" id="A0A221KE91"/>
<feature type="compositionally biased region" description="Low complexity" evidence="2">
    <location>
        <begin position="1"/>
        <end position="13"/>
    </location>
</feature>
<dbReference type="Proteomes" id="UP000199729">
    <property type="component" value="Chromosome"/>
</dbReference>
<evidence type="ECO:0000256" key="2">
    <source>
        <dbReference type="SAM" id="MobiDB-lite"/>
    </source>
</evidence>
<feature type="region of interest" description="Disordered" evidence="2">
    <location>
        <begin position="1"/>
        <end position="20"/>
    </location>
</feature>
<evidence type="ECO:0000313" key="4">
    <source>
        <dbReference type="EMBL" id="ASM77150.1"/>
    </source>
</evidence>
<dbReference type="Pfam" id="PF00561">
    <property type="entry name" value="Abhydrolase_1"/>
    <property type="match status" value="1"/>
</dbReference>
<keyword evidence="5" id="KW-1185">Reference proteome</keyword>
<name>A0A221KE91_VITFI</name>
<keyword evidence="1 4" id="KW-0378">Hydrolase</keyword>
<reference evidence="4 5" key="1">
    <citation type="submission" date="2017-07" db="EMBL/GenBank/DDBJ databases">
        <title>Complete Genome Sequence of the cosmetic ferment Vitreoscilla filiformis (ATCC15551).</title>
        <authorList>
            <person name="Contreras S."/>
            <person name="Sagory-Zalkind P."/>
            <person name="Blanquart H."/>
            <person name="Iltis A."/>
            <person name="Morand S.C."/>
        </authorList>
    </citation>
    <scope>NUCLEOTIDE SEQUENCE [LARGE SCALE GENOMIC DNA]</scope>
    <source>
        <strain evidence="4 5">ATCC 15551</strain>
    </source>
</reference>
<accession>A0A221KE91</accession>
<evidence type="ECO:0000259" key="3">
    <source>
        <dbReference type="Pfam" id="PF00561"/>
    </source>
</evidence>
<dbReference type="GO" id="GO:0016787">
    <property type="term" value="F:hydrolase activity"/>
    <property type="evidence" value="ECO:0007669"/>
    <property type="project" value="UniProtKB-KW"/>
</dbReference>
<dbReference type="InterPro" id="IPR050266">
    <property type="entry name" value="AB_hydrolase_sf"/>
</dbReference>
<dbReference type="Gene3D" id="3.40.50.1820">
    <property type="entry name" value="alpha/beta hydrolase"/>
    <property type="match status" value="1"/>
</dbReference>
<evidence type="ECO:0000256" key="1">
    <source>
        <dbReference type="ARBA" id="ARBA00022801"/>
    </source>
</evidence>
<protein>
    <submittedName>
        <fullName evidence="4">2-hydroxy-6-oxo-2,4-heptadienoate hydrolase</fullName>
    </submittedName>
</protein>
<dbReference type="KEGG" id="vff:VITFI_CDS1372"/>
<dbReference type="InterPro" id="IPR000073">
    <property type="entry name" value="AB_hydrolase_1"/>
</dbReference>
<dbReference type="PANTHER" id="PTHR43798:SF31">
    <property type="entry name" value="AB HYDROLASE SUPERFAMILY PROTEIN YCLE"/>
    <property type="match status" value="1"/>
</dbReference>
<proteinExistence type="predicted"/>
<dbReference type="GO" id="GO:0016020">
    <property type="term" value="C:membrane"/>
    <property type="evidence" value="ECO:0007669"/>
    <property type="project" value="TreeGrafter"/>
</dbReference>
<dbReference type="InterPro" id="IPR029058">
    <property type="entry name" value="AB_hydrolase_fold"/>
</dbReference>
<dbReference type="PANTHER" id="PTHR43798">
    <property type="entry name" value="MONOACYLGLYCEROL LIPASE"/>
    <property type="match status" value="1"/>
</dbReference>